<reference evidence="13" key="1">
    <citation type="submission" date="2025-08" db="UniProtKB">
        <authorList>
            <consortium name="Ensembl"/>
        </authorList>
    </citation>
    <scope>IDENTIFICATION</scope>
</reference>
<feature type="domain" description="Ig-like" evidence="12">
    <location>
        <begin position="17"/>
        <end position="131"/>
    </location>
</feature>
<keyword evidence="10" id="KW-0393">Immunoglobulin domain</keyword>
<dbReference type="GO" id="GO:0042102">
    <property type="term" value="P:positive regulation of T cell proliferation"/>
    <property type="evidence" value="ECO:0007669"/>
    <property type="project" value="TreeGrafter"/>
</dbReference>
<dbReference type="InterPro" id="IPR013783">
    <property type="entry name" value="Ig-like_fold"/>
</dbReference>
<keyword evidence="14" id="KW-1185">Reference proteome</keyword>
<proteinExistence type="predicted"/>
<dbReference type="GO" id="GO:0042130">
    <property type="term" value="P:negative regulation of T cell proliferation"/>
    <property type="evidence" value="ECO:0007669"/>
    <property type="project" value="TreeGrafter"/>
</dbReference>
<evidence type="ECO:0000256" key="9">
    <source>
        <dbReference type="ARBA" id="ARBA00023180"/>
    </source>
</evidence>
<sequence length="163" mass="18136">MNVSNSCISNFCFLLFPIFFMCLDHPEVPEKAGDDVTLQCQAPRDAQINMLEWSRPDLESDPYIFRFIPGESTTRNQHSSYHHRVNLSDPEMKGGDLSVVLKNVSVSDTGTYRCRVGISGGGKPKVYSTIQLIVSGEFLGLSLCVYVTFVFSKDVSDSINALK</sequence>
<evidence type="ECO:0000256" key="5">
    <source>
        <dbReference type="ARBA" id="ARBA00022989"/>
    </source>
</evidence>
<dbReference type="Proteomes" id="UP000694568">
    <property type="component" value="Unplaced"/>
</dbReference>
<feature type="signal peptide" evidence="11">
    <location>
        <begin position="1"/>
        <end position="26"/>
    </location>
</feature>
<feature type="chain" id="PRO_5035001401" description="Ig-like domain-containing protein" evidence="11">
    <location>
        <begin position="27"/>
        <end position="163"/>
    </location>
</feature>
<dbReference type="SMART" id="SM00409">
    <property type="entry name" value="IG"/>
    <property type="match status" value="1"/>
</dbReference>
<evidence type="ECO:0000256" key="2">
    <source>
        <dbReference type="ARBA" id="ARBA00022475"/>
    </source>
</evidence>
<evidence type="ECO:0000313" key="13">
    <source>
        <dbReference type="Ensembl" id="ENSSLUP00000007943.1"/>
    </source>
</evidence>
<name>A0A8C9XAZ0_SANLU</name>
<evidence type="ECO:0000256" key="1">
    <source>
        <dbReference type="ARBA" id="ARBA00004251"/>
    </source>
</evidence>
<dbReference type="PROSITE" id="PS50835">
    <property type="entry name" value="IG_LIKE"/>
    <property type="match status" value="1"/>
</dbReference>
<keyword evidence="2" id="KW-1003">Cell membrane</keyword>
<keyword evidence="7" id="KW-1015">Disulfide bond</keyword>
<reference evidence="13" key="2">
    <citation type="submission" date="2025-09" db="UniProtKB">
        <authorList>
            <consortium name="Ensembl"/>
        </authorList>
    </citation>
    <scope>IDENTIFICATION</scope>
</reference>
<evidence type="ECO:0000259" key="12">
    <source>
        <dbReference type="PROSITE" id="PS50835"/>
    </source>
</evidence>
<dbReference type="InterPro" id="IPR051713">
    <property type="entry name" value="T-cell_Activation_Regulation"/>
</dbReference>
<keyword evidence="4 11" id="KW-0732">Signal</keyword>
<dbReference type="GO" id="GO:0009897">
    <property type="term" value="C:external side of plasma membrane"/>
    <property type="evidence" value="ECO:0007669"/>
    <property type="project" value="TreeGrafter"/>
</dbReference>
<dbReference type="SMART" id="SM00406">
    <property type="entry name" value="IGv"/>
    <property type="match status" value="1"/>
</dbReference>
<dbReference type="Gene3D" id="2.60.40.10">
    <property type="entry name" value="Immunoglobulins"/>
    <property type="match status" value="1"/>
</dbReference>
<dbReference type="InterPro" id="IPR003599">
    <property type="entry name" value="Ig_sub"/>
</dbReference>
<evidence type="ECO:0000256" key="7">
    <source>
        <dbReference type="ARBA" id="ARBA00023157"/>
    </source>
</evidence>
<dbReference type="GO" id="GO:0031295">
    <property type="term" value="P:T cell costimulation"/>
    <property type="evidence" value="ECO:0007669"/>
    <property type="project" value="TreeGrafter"/>
</dbReference>
<evidence type="ECO:0000256" key="8">
    <source>
        <dbReference type="ARBA" id="ARBA00023170"/>
    </source>
</evidence>
<dbReference type="PANTHER" id="PTHR25466">
    <property type="entry name" value="T-LYMPHOCYTE ACTIVATION ANTIGEN"/>
    <property type="match status" value="1"/>
</dbReference>
<dbReference type="Pfam" id="PF07686">
    <property type="entry name" value="V-set"/>
    <property type="match status" value="1"/>
</dbReference>
<keyword evidence="3" id="KW-0812">Transmembrane</keyword>
<keyword evidence="5" id="KW-1133">Transmembrane helix</keyword>
<dbReference type="InterPro" id="IPR036179">
    <property type="entry name" value="Ig-like_dom_sf"/>
</dbReference>
<dbReference type="AlphaFoldDB" id="A0A8C9XAZ0"/>
<evidence type="ECO:0000256" key="6">
    <source>
        <dbReference type="ARBA" id="ARBA00023136"/>
    </source>
</evidence>
<dbReference type="GeneTree" id="ENSGT00940000177043"/>
<accession>A0A8C9XAZ0</accession>
<protein>
    <recommendedName>
        <fullName evidence="12">Ig-like domain-containing protein</fullName>
    </recommendedName>
</protein>
<evidence type="ECO:0000313" key="14">
    <source>
        <dbReference type="Proteomes" id="UP000694568"/>
    </source>
</evidence>
<dbReference type="InterPro" id="IPR007110">
    <property type="entry name" value="Ig-like_dom"/>
</dbReference>
<evidence type="ECO:0000256" key="10">
    <source>
        <dbReference type="ARBA" id="ARBA00023319"/>
    </source>
</evidence>
<comment type="subcellular location">
    <subcellularLocation>
        <location evidence="1">Cell membrane</location>
        <topology evidence="1">Single-pass type I membrane protein</topology>
    </subcellularLocation>
</comment>
<organism evidence="13 14">
    <name type="scientific">Sander lucioperca</name>
    <name type="common">Pike-perch</name>
    <name type="synonym">Perca lucioperca</name>
    <dbReference type="NCBI Taxonomy" id="283035"/>
    <lineage>
        <taxon>Eukaryota</taxon>
        <taxon>Metazoa</taxon>
        <taxon>Chordata</taxon>
        <taxon>Craniata</taxon>
        <taxon>Vertebrata</taxon>
        <taxon>Euteleostomi</taxon>
        <taxon>Actinopterygii</taxon>
        <taxon>Neopterygii</taxon>
        <taxon>Teleostei</taxon>
        <taxon>Neoteleostei</taxon>
        <taxon>Acanthomorphata</taxon>
        <taxon>Eupercaria</taxon>
        <taxon>Perciformes</taxon>
        <taxon>Percoidei</taxon>
        <taxon>Percidae</taxon>
        <taxon>Luciopercinae</taxon>
        <taxon>Sander</taxon>
    </lineage>
</organism>
<evidence type="ECO:0000256" key="11">
    <source>
        <dbReference type="SAM" id="SignalP"/>
    </source>
</evidence>
<dbReference type="PANTHER" id="PTHR25466:SF14">
    <property type="entry name" value="BUTYROPHILIN SUBFAMILY 2 MEMBER A2-LIKE-RELATED"/>
    <property type="match status" value="1"/>
</dbReference>
<keyword evidence="8" id="KW-0675">Receptor</keyword>
<keyword evidence="6" id="KW-0472">Membrane</keyword>
<evidence type="ECO:0000256" key="3">
    <source>
        <dbReference type="ARBA" id="ARBA00022692"/>
    </source>
</evidence>
<dbReference type="SUPFAM" id="SSF48726">
    <property type="entry name" value="Immunoglobulin"/>
    <property type="match status" value="1"/>
</dbReference>
<keyword evidence="9" id="KW-0325">Glycoprotein</keyword>
<dbReference type="Ensembl" id="ENSSLUT00000008184.1">
    <property type="protein sequence ID" value="ENSSLUP00000007943.1"/>
    <property type="gene ID" value="ENSSLUG00000003723.1"/>
</dbReference>
<dbReference type="InterPro" id="IPR013106">
    <property type="entry name" value="Ig_V-set"/>
</dbReference>
<dbReference type="GO" id="GO:0006955">
    <property type="term" value="P:immune response"/>
    <property type="evidence" value="ECO:0007669"/>
    <property type="project" value="TreeGrafter"/>
</dbReference>
<evidence type="ECO:0000256" key="4">
    <source>
        <dbReference type="ARBA" id="ARBA00022729"/>
    </source>
</evidence>
<dbReference type="GO" id="GO:0007166">
    <property type="term" value="P:cell surface receptor signaling pathway"/>
    <property type="evidence" value="ECO:0007669"/>
    <property type="project" value="TreeGrafter"/>
</dbReference>
<dbReference type="GO" id="GO:0071222">
    <property type="term" value="P:cellular response to lipopolysaccharide"/>
    <property type="evidence" value="ECO:0007669"/>
    <property type="project" value="TreeGrafter"/>
</dbReference>